<dbReference type="GO" id="GO:0005694">
    <property type="term" value="C:chromosome"/>
    <property type="evidence" value="ECO:0007669"/>
    <property type="project" value="UniProtKB-SubCell"/>
</dbReference>
<dbReference type="GeneTree" id="ENSGT00940000161638"/>
<keyword evidence="5" id="KW-0159">Chromosome partition</keyword>
<proteinExistence type="inferred from homology"/>
<comment type="subcellular location">
    <subcellularLocation>
        <location evidence="2">Chromosome</location>
    </subcellularLocation>
    <subcellularLocation>
        <location evidence="1">Nucleus</location>
    </subcellularLocation>
</comment>
<dbReference type="InterPro" id="IPR036390">
    <property type="entry name" value="WH_DNA-bd_sf"/>
</dbReference>
<evidence type="ECO:0000313" key="9">
    <source>
        <dbReference type="Proteomes" id="UP000694392"/>
    </source>
</evidence>
<dbReference type="InterPro" id="IPR006909">
    <property type="entry name" value="Rad21/Rec8_C_eu"/>
</dbReference>
<comment type="similarity">
    <text evidence="3">Belongs to the rad21 family.</text>
</comment>
<protein>
    <recommendedName>
        <fullName evidence="7">Rad21/Rec8-like protein C-terminal eukaryotic domain-containing protein</fullName>
    </recommendedName>
</protein>
<dbReference type="GO" id="GO:0007059">
    <property type="term" value="P:chromosome segregation"/>
    <property type="evidence" value="ECO:0007669"/>
    <property type="project" value="UniProtKB-KW"/>
</dbReference>
<sequence>MQQDELINELMGNDQDKEEKMRKKRTLWLLNSLQHISQTGASSFSFLELCKNNSQKCVAAKFYSLLVLKKLLVVGLAQTAPYADIIVTLGPEFHMF</sequence>
<accession>A0A8D0LCT2</accession>
<dbReference type="Pfam" id="PF04824">
    <property type="entry name" value="Rad21_Rec8"/>
    <property type="match status" value="1"/>
</dbReference>
<dbReference type="SUPFAM" id="SSF46785">
    <property type="entry name" value="Winged helix' DNA-binding domain"/>
    <property type="match status" value="1"/>
</dbReference>
<dbReference type="Gene3D" id="1.10.10.580">
    <property type="entry name" value="Structural maintenance of chromosome 1. Chain E"/>
    <property type="match status" value="1"/>
</dbReference>
<keyword evidence="4" id="KW-0158">Chromosome</keyword>
<dbReference type="InterPro" id="IPR023093">
    <property type="entry name" value="ScpA-like_C"/>
</dbReference>
<dbReference type="Proteomes" id="UP000694392">
    <property type="component" value="Unplaced"/>
</dbReference>
<reference evidence="8" key="1">
    <citation type="submission" date="2025-08" db="UniProtKB">
        <authorList>
            <consortium name="Ensembl"/>
        </authorList>
    </citation>
    <scope>IDENTIFICATION</scope>
</reference>
<evidence type="ECO:0000256" key="1">
    <source>
        <dbReference type="ARBA" id="ARBA00004123"/>
    </source>
</evidence>
<keyword evidence="9" id="KW-1185">Reference proteome</keyword>
<evidence type="ECO:0000256" key="3">
    <source>
        <dbReference type="ARBA" id="ARBA00009870"/>
    </source>
</evidence>
<dbReference type="GO" id="GO:0005634">
    <property type="term" value="C:nucleus"/>
    <property type="evidence" value="ECO:0007669"/>
    <property type="project" value="UniProtKB-SubCell"/>
</dbReference>
<evidence type="ECO:0000259" key="7">
    <source>
        <dbReference type="Pfam" id="PF04824"/>
    </source>
</evidence>
<evidence type="ECO:0000256" key="5">
    <source>
        <dbReference type="ARBA" id="ARBA00022829"/>
    </source>
</evidence>
<keyword evidence="6" id="KW-0539">Nucleus</keyword>
<evidence type="ECO:0000256" key="4">
    <source>
        <dbReference type="ARBA" id="ARBA00022454"/>
    </source>
</evidence>
<evidence type="ECO:0000256" key="6">
    <source>
        <dbReference type="ARBA" id="ARBA00023242"/>
    </source>
</evidence>
<dbReference type="Ensembl" id="ENSSPUT00000026014.1">
    <property type="protein sequence ID" value="ENSSPUP00000024375.1"/>
    <property type="gene ID" value="ENSSPUG00000018681.1"/>
</dbReference>
<organism evidence="8 9">
    <name type="scientific">Sphenodon punctatus</name>
    <name type="common">Tuatara</name>
    <name type="synonym">Hatteria punctata</name>
    <dbReference type="NCBI Taxonomy" id="8508"/>
    <lineage>
        <taxon>Eukaryota</taxon>
        <taxon>Metazoa</taxon>
        <taxon>Chordata</taxon>
        <taxon>Craniata</taxon>
        <taxon>Vertebrata</taxon>
        <taxon>Euteleostomi</taxon>
        <taxon>Lepidosauria</taxon>
        <taxon>Sphenodontia</taxon>
        <taxon>Sphenodontidae</taxon>
        <taxon>Sphenodon</taxon>
    </lineage>
</organism>
<name>A0A8D0LCT2_SPHPU</name>
<evidence type="ECO:0000313" key="8">
    <source>
        <dbReference type="Ensembl" id="ENSSPUP00000024375.1"/>
    </source>
</evidence>
<evidence type="ECO:0000256" key="2">
    <source>
        <dbReference type="ARBA" id="ARBA00004286"/>
    </source>
</evidence>
<dbReference type="FunFam" id="1.10.10.580:FF:000001">
    <property type="entry name" value="double-strand-break repair protein rad21 homolog"/>
    <property type="match status" value="1"/>
</dbReference>
<reference evidence="8" key="2">
    <citation type="submission" date="2025-09" db="UniProtKB">
        <authorList>
            <consortium name="Ensembl"/>
        </authorList>
    </citation>
    <scope>IDENTIFICATION</scope>
</reference>
<dbReference type="OMA" id="AEERRWN"/>
<feature type="domain" description="Rad21/Rec8-like protein C-terminal eukaryotic" evidence="7">
    <location>
        <begin position="41"/>
        <end position="93"/>
    </location>
</feature>
<dbReference type="AlphaFoldDB" id="A0A8D0LCT2"/>